<dbReference type="EMBL" id="JAJHPV010000013">
    <property type="protein sequence ID" value="MCC6071466.1"/>
    <property type="molecule type" value="Genomic_DNA"/>
</dbReference>
<evidence type="ECO:0000313" key="1">
    <source>
        <dbReference type="EMBL" id="MCC6071466.1"/>
    </source>
</evidence>
<proteinExistence type="predicted"/>
<gene>
    <name evidence="1" type="ORF">LMJ30_10900</name>
</gene>
<accession>A0ABS8ISR0</accession>
<organism evidence="1 2">
    <name type="scientific">Massilia agrisoli</name>
    <dbReference type="NCBI Taxonomy" id="2892444"/>
    <lineage>
        <taxon>Bacteria</taxon>
        <taxon>Pseudomonadati</taxon>
        <taxon>Pseudomonadota</taxon>
        <taxon>Betaproteobacteria</taxon>
        <taxon>Burkholderiales</taxon>
        <taxon>Oxalobacteraceae</taxon>
        <taxon>Telluria group</taxon>
        <taxon>Massilia</taxon>
    </lineage>
</organism>
<evidence type="ECO:0008006" key="3">
    <source>
        <dbReference type="Google" id="ProtNLM"/>
    </source>
</evidence>
<evidence type="ECO:0000313" key="2">
    <source>
        <dbReference type="Proteomes" id="UP001198701"/>
    </source>
</evidence>
<dbReference type="Proteomes" id="UP001198701">
    <property type="component" value="Unassembled WGS sequence"/>
</dbReference>
<comment type="caution">
    <text evidence="1">The sequence shown here is derived from an EMBL/GenBank/DDBJ whole genome shotgun (WGS) entry which is preliminary data.</text>
</comment>
<reference evidence="1 2" key="1">
    <citation type="submission" date="2021-11" db="EMBL/GenBank/DDBJ databases">
        <authorList>
            <person name="Huq M.A."/>
        </authorList>
    </citation>
    <scope>NUCLEOTIDE SEQUENCE [LARGE SCALE GENOMIC DNA]</scope>
    <source>
        <strain evidence="1 2">MAHUQ-52</strain>
    </source>
</reference>
<sequence length="442" mass="44678">MAITPVPTMTDTPPFPALADRAEGTYNAKAYAFGSHMSEKFNGELVAVAESALSNAIQAATSAASAAEERALAETAAANAVVVASTAATSTTSLGVGTGSKSLTLAQTGKTFSVGQQVVIASTADPRDWMSGTLTAFTAGTGAMTVFVTSTGSATAGVFPTRAAWTVALTTIHSGTGIINELEFDPVVSAATVNLDGVNGNFGHMTGSVAVTAFTLGQGRRRRIVIDGAPIITNNANIIVQGGKNYQAAPGDALDVVGEGGGVVRVSILRTSGRALGGSVEELMTVTVGTPVANIDFLSLFSSGFDKYTIDFQGIKTSVDSFVSLRAAVAGAADATTGSYTTALGGSVTTGTGNSVPVSPGNVLATGRGMSGTVTIDNVNDATTLSKIDVRTVCQNTATPGWLGRDEMYGYIAASIVSGFRILANTGNIVAGTIRVFGHYNA</sequence>
<keyword evidence="2" id="KW-1185">Reference proteome</keyword>
<protein>
    <recommendedName>
        <fullName evidence="3">DUF1983 domain-containing protein</fullName>
    </recommendedName>
</protein>
<name>A0ABS8ISR0_9BURK</name>
<dbReference type="RefSeq" id="WP_229432377.1">
    <property type="nucleotide sequence ID" value="NZ_JAJHPV010000013.1"/>
</dbReference>